<dbReference type="EMBL" id="CP028475">
    <property type="protein sequence ID" value="AVW91168.1"/>
    <property type="molecule type" value="Genomic_DNA"/>
</dbReference>
<dbReference type="InterPro" id="IPR010865">
    <property type="entry name" value="DUF1499"/>
</dbReference>
<name>A0A2R4M206_9RHOB</name>
<dbReference type="KEGG" id="cbak:DA792_08790"/>
<dbReference type="AlphaFoldDB" id="A0A2R4M206"/>
<organism evidence="1 2">
    <name type="scientific">Celeribacter baekdonensis</name>
    <dbReference type="NCBI Taxonomy" id="875171"/>
    <lineage>
        <taxon>Bacteria</taxon>
        <taxon>Pseudomonadati</taxon>
        <taxon>Pseudomonadota</taxon>
        <taxon>Alphaproteobacteria</taxon>
        <taxon>Rhodobacterales</taxon>
        <taxon>Roseobacteraceae</taxon>
        <taxon>Celeribacter</taxon>
    </lineage>
</organism>
<gene>
    <name evidence="1" type="ORF">DA792_08790</name>
</gene>
<evidence type="ECO:0000313" key="2">
    <source>
        <dbReference type="Proteomes" id="UP000241447"/>
    </source>
</evidence>
<proteinExistence type="predicted"/>
<dbReference type="Pfam" id="PF07386">
    <property type="entry name" value="DUF1499"/>
    <property type="match status" value="1"/>
</dbReference>
<evidence type="ECO:0000313" key="1">
    <source>
        <dbReference type="EMBL" id="AVW91168.1"/>
    </source>
</evidence>
<reference evidence="1 2" key="1">
    <citation type="submission" date="2018-03" db="EMBL/GenBank/DDBJ databases">
        <title>The Complete Genome of Celeribacter baekdonensis strain LH4, a Thiosulfate-Oxidizing Alphaproteobacterium Isolated from Gulf of Mexico Continental Slope Sediments.</title>
        <authorList>
            <person name="Flood B.E."/>
            <person name="Bailey J.V."/>
            <person name="Leprich D."/>
        </authorList>
    </citation>
    <scope>NUCLEOTIDE SEQUENCE [LARGE SCALE GENOMIC DNA]</scope>
    <source>
        <strain evidence="1 2">LH4</strain>
    </source>
</reference>
<sequence>MSQWKSSACLVGPGERAFDVKTALLLLIGLFALLQAAVRLAPTVPSRWHIDPFAAADPAPGGVLEVFTVPMEADEALARLAAIAETEPRTRHVAGSVEEGRLTYRTRTAFWGFPDFTTLAVRPHEAGAEVAILARLRFGKGDLGVNGRRVAAWRAAAGF</sequence>
<protein>
    <submittedName>
        <fullName evidence="1">DUF1499 domain-containing protein</fullName>
    </submittedName>
</protein>
<dbReference type="OrthoDB" id="8479024at2"/>
<dbReference type="Proteomes" id="UP000241447">
    <property type="component" value="Chromosome"/>
</dbReference>
<accession>A0A2R4M206</accession>